<organism evidence="2 3">
    <name type="scientific">Pedobacter frigiditerrae</name>
    <dbReference type="NCBI Taxonomy" id="2530452"/>
    <lineage>
        <taxon>Bacteria</taxon>
        <taxon>Pseudomonadati</taxon>
        <taxon>Bacteroidota</taxon>
        <taxon>Sphingobacteriia</taxon>
        <taxon>Sphingobacteriales</taxon>
        <taxon>Sphingobacteriaceae</taxon>
        <taxon>Pedobacter</taxon>
    </lineage>
</organism>
<dbReference type="SUPFAM" id="SSF53335">
    <property type="entry name" value="S-adenosyl-L-methionine-dependent methyltransferases"/>
    <property type="match status" value="1"/>
</dbReference>
<gene>
    <name evidence="2" type="ORF">EZ428_14690</name>
</gene>
<dbReference type="Proteomes" id="UP000292884">
    <property type="component" value="Unassembled WGS sequence"/>
</dbReference>
<evidence type="ECO:0000256" key="1">
    <source>
        <dbReference type="SAM" id="Phobius"/>
    </source>
</evidence>
<name>A0A4R0MUS7_9SPHI</name>
<protein>
    <submittedName>
        <fullName evidence="2">Methyltransferase</fullName>
    </submittedName>
</protein>
<dbReference type="GO" id="GO:0008168">
    <property type="term" value="F:methyltransferase activity"/>
    <property type="evidence" value="ECO:0007669"/>
    <property type="project" value="UniProtKB-KW"/>
</dbReference>
<accession>A0A4R0MUS7</accession>
<feature type="transmembrane region" description="Helical" evidence="1">
    <location>
        <begin position="47"/>
        <end position="70"/>
    </location>
</feature>
<comment type="caution">
    <text evidence="2">The sequence shown here is derived from an EMBL/GenBank/DDBJ whole genome shotgun (WGS) entry which is preliminary data.</text>
</comment>
<keyword evidence="3" id="KW-1185">Reference proteome</keyword>
<reference evidence="2 3" key="1">
    <citation type="submission" date="2019-02" db="EMBL/GenBank/DDBJ databases">
        <title>Pedobacter sp. RP-1-13 sp. nov., isolated from Arctic soil.</title>
        <authorList>
            <person name="Dahal R.H."/>
        </authorList>
    </citation>
    <scope>NUCLEOTIDE SEQUENCE [LARGE SCALE GENOMIC DNA]</scope>
    <source>
        <strain evidence="2 3">RP-1-13</strain>
    </source>
</reference>
<dbReference type="OrthoDB" id="9810615at2"/>
<dbReference type="EMBL" id="SJSK01000003">
    <property type="protein sequence ID" value="TCC90517.1"/>
    <property type="molecule type" value="Genomic_DNA"/>
</dbReference>
<dbReference type="Gene3D" id="3.40.50.150">
    <property type="entry name" value="Vaccinia Virus protein VP39"/>
    <property type="match status" value="1"/>
</dbReference>
<dbReference type="InterPro" id="IPR029063">
    <property type="entry name" value="SAM-dependent_MTases_sf"/>
</dbReference>
<feature type="transmembrane region" description="Helical" evidence="1">
    <location>
        <begin position="20"/>
        <end position="40"/>
    </location>
</feature>
<keyword evidence="1" id="KW-0812">Transmembrane</keyword>
<keyword evidence="1" id="KW-1133">Transmembrane helix</keyword>
<evidence type="ECO:0000313" key="3">
    <source>
        <dbReference type="Proteomes" id="UP000292884"/>
    </source>
</evidence>
<dbReference type="AlphaFoldDB" id="A0A4R0MUS7"/>
<dbReference type="GO" id="GO:0032259">
    <property type="term" value="P:methylation"/>
    <property type="evidence" value="ECO:0007669"/>
    <property type="project" value="UniProtKB-KW"/>
</dbReference>
<sequence>MERHLRKPFQGVLNIVRFNWHFYILAFFLITCLFAITILCSGQLNWICYLIIIGIILGTTLSLIASYYIYDVSNLYSLKWLDDVEIKQENHLLNINAGFDETSYLLKRKYVSSNLTVMDFYNPAKHTEVSIERARKAYPPYPGTLAIETSNIGVPTKSIDCAFVILAAHEIRDKQEQIIFFKQIKKSLKDDGKVIVVEHNRDIYNFLVYNLGCFHFFNPRRWKDVFKKSGLQLTQTKKITPFINVYYLT</sequence>
<keyword evidence="2" id="KW-0489">Methyltransferase</keyword>
<evidence type="ECO:0000313" key="2">
    <source>
        <dbReference type="EMBL" id="TCC90517.1"/>
    </source>
</evidence>
<keyword evidence="2" id="KW-0808">Transferase</keyword>
<proteinExistence type="predicted"/>
<keyword evidence="1" id="KW-0472">Membrane</keyword>